<accession>A0A9N9PPR8</accession>
<sequence>MAEVSQNYLREELTQVVIERIKSYEKVEYGGILLWSDFNDDFKDWDEERFKATKYRYVNQLRGLLHRRGVPIDKKIKLCTSLLNLLKSDPCSNYITEKVNEYNCGNEDGEELWEKYRKDFAAWNLKHFYKVGRQNKTTLVELRAVLRKRGV</sequence>
<dbReference type="EMBL" id="CAJVRL010000041">
    <property type="protein sequence ID" value="CAG8951320.1"/>
    <property type="molecule type" value="Genomic_DNA"/>
</dbReference>
<protein>
    <submittedName>
        <fullName evidence="1">Uncharacterized protein</fullName>
    </submittedName>
</protein>
<reference evidence="1" key="1">
    <citation type="submission" date="2021-07" db="EMBL/GenBank/DDBJ databases">
        <authorList>
            <person name="Durling M."/>
        </authorList>
    </citation>
    <scope>NUCLEOTIDE SEQUENCE</scope>
</reference>
<evidence type="ECO:0000313" key="2">
    <source>
        <dbReference type="Proteomes" id="UP000696280"/>
    </source>
</evidence>
<dbReference type="AlphaFoldDB" id="A0A9N9PPR8"/>
<dbReference type="Proteomes" id="UP000696280">
    <property type="component" value="Unassembled WGS sequence"/>
</dbReference>
<evidence type="ECO:0000313" key="1">
    <source>
        <dbReference type="EMBL" id="CAG8951320.1"/>
    </source>
</evidence>
<name>A0A9N9PPR8_9HELO</name>
<keyword evidence="2" id="KW-1185">Reference proteome</keyword>
<proteinExistence type="predicted"/>
<organism evidence="1 2">
    <name type="scientific">Hymenoscyphus fraxineus</name>
    <dbReference type="NCBI Taxonomy" id="746836"/>
    <lineage>
        <taxon>Eukaryota</taxon>
        <taxon>Fungi</taxon>
        <taxon>Dikarya</taxon>
        <taxon>Ascomycota</taxon>
        <taxon>Pezizomycotina</taxon>
        <taxon>Leotiomycetes</taxon>
        <taxon>Helotiales</taxon>
        <taxon>Helotiaceae</taxon>
        <taxon>Hymenoscyphus</taxon>
    </lineage>
</organism>
<gene>
    <name evidence="1" type="ORF">HYFRA_00008070</name>
</gene>
<comment type="caution">
    <text evidence="1">The sequence shown here is derived from an EMBL/GenBank/DDBJ whole genome shotgun (WGS) entry which is preliminary data.</text>
</comment>